<comment type="caution">
    <text evidence="3">The sequence shown here is derived from an EMBL/GenBank/DDBJ whole genome shotgun (WGS) entry which is preliminary data.</text>
</comment>
<accession>D3BNU5</accession>
<organism evidence="3 4">
    <name type="scientific">Heterostelium pallidum (strain ATCC 26659 / Pp 5 / PN500)</name>
    <name type="common">Cellular slime mold</name>
    <name type="synonym">Polysphondylium pallidum</name>
    <dbReference type="NCBI Taxonomy" id="670386"/>
    <lineage>
        <taxon>Eukaryota</taxon>
        <taxon>Amoebozoa</taxon>
        <taxon>Evosea</taxon>
        <taxon>Eumycetozoa</taxon>
        <taxon>Dictyostelia</taxon>
        <taxon>Acytosteliales</taxon>
        <taxon>Acytosteliaceae</taxon>
        <taxon>Heterostelium</taxon>
    </lineage>
</organism>
<dbReference type="InParanoid" id="D3BNU5"/>
<dbReference type="InterPro" id="IPR000315">
    <property type="entry name" value="Znf_B-box"/>
</dbReference>
<proteinExistence type="predicted"/>
<dbReference type="InterPro" id="IPR015915">
    <property type="entry name" value="Kelch-typ_b-propeller"/>
</dbReference>
<keyword evidence="1" id="KW-0862">Zinc</keyword>
<dbReference type="EMBL" id="ADBJ01000044">
    <property type="protein sequence ID" value="EFA76864.1"/>
    <property type="molecule type" value="Genomic_DNA"/>
</dbReference>
<dbReference type="GeneID" id="31365091"/>
<dbReference type="Proteomes" id="UP000001396">
    <property type="component" value="Unassembled WGS sequence"/>
</dbReference>
<dbReference type="Gene3D" id="2.120.10.80">
    <property type="entry name" value="Kelch-type beta propeller"/>
    <property type="match status" value="1"/>
</dbReference>
<keyword evidence="1" id="KW-0863">Zinc-finger</keyword>
<gene>
    <name evidence="3" type="ORF">PPL_09616</name>
</gene>
<reference evidence="3 4" key="1">
    <citation type="journal article" date="2011" name="Genome Res.">
        <title>Phylogeny-wide analysis of social amoeba genomes highlights ancient origins for complex intercellular communication.</title>
        <authorList>
            <person name="Heidel A.J."/>
            <person name="Lawal H.M."/>
            <person name="Felder M."/>
            <person name="Schilde C."/>
            <person name="Helps N.R."/>
            <person name="Tunggal B."/>
            <person name="Rivero F."/>
            <person name="John U."/>
            <person name="Schleicher M."/>
            <person name="Eichinger L."/>
            <person name="Platzer M."/>
            <person name="Noegel A.A."/>
            <person name="Schaap P."/>
            <person name="Gloeckner G."/>
        </authorList>
    </citation>
    <scope>NUCLEOTIDE SEQUENCE [LARGE SCALE GENOMIC DNA]</scope>
    <source>
        <strain evidence="4">ATCC 26659 / Pp 5 / PN500</strain>
    </source>
</reference>
<keyword evidence="1" id="KW-0479">Metal-binding</keyword>
<name>D3BNU5_HETP5</name>
<dbReference type="GO" id="GO:0008270">
    <property type="term" value="F:zinc ion binding"/>
    <property type="evidence" value="ECO:0007669"/>
    <property type="project" value="UniProtKB-KW"/>
</dbReference>
<protein>
    <recommendedName>
        <fullName evidence="2">B box-type domain-containing protein</fullName>
    </recommendedName>
</protein>
<keyword evidence="4" id="KW-1185">Reference proteome</keyword>
<dbReference type="SUPFAM" id="SSF117281">
    <property type="entry name" value="Kelch motif"/>
    <property type="match status" value="1"/>
</dbReference>
<dbReference type="AlphaFoldDB" id="D3BNU5"/>
<evidence type="ECO:0000259" key="2">
    <source>
        <dbReference type="PROSITE" id="PS50119"/>
    </source>
</evidence>
<sequence length="563" mass="64937">MTNCTKHKKILECICHQCNDLMCSLCILEHWKQQSDHYSQCEHIDQIKHSLKNILVNNVKEDNSSNNDINDKNQDSIFSKTITSIWESLKSSTTRYRSLSATENEISQHFEQLHQYLIKEEHKLKKSIINDKDTIINQIDKNIDHLKHLINIININNMFHNNNNDNNCDNNDDSMSIIEDKTSQYSSTTIMKSVLSSSSLASFIKDNNQTLFNDHHALNTDELLKQNDNDSSTLLLDIIHKYNNKFNKTTNNNNNLTTPACSYELSIKPFDFNKLNSMIEQSIKLLKLDSSTPSSLIKDNNTNKSSYIFSTHLAKGATLINTTDKSVQELNIDFNFNNTYQSIVSIGEYIYIFGGSSNKWLKFSVKSKSIAHIGDIEVINCGLHTSVCYDGLDHIYLVDYTNRIDRFNIKTMKFERYQLIPDGYKQQVSTMIYKGSLYSVSYTQKKLFQLDLANGTIIDHQINIVPYTACHDNNGNFFIYSINRLTKYNVESRQSINLEPITTKSVGVFLMYHQESSTSSFIYSFGGVDFGNYRYSIESNNWEPFLQYDKLGRNWTPSVSVRF</sequence>
<dbReference type="RefSeq" id="XP_020428996.1">
    <property type="nucleotide sequence ID" value="XM_020580409.1"/>
</dbReference>
<evidence type="ECO:0000256" key="1">
    <source>
        <dbReference type="PROSITE-ProRule" id="PRU00024"/>
    </source>
</evidence>
<evidence type="ECO:0000313" key="4">
    <source>
        <dbReference type="Proteomes" id="UP000001396"/>
    </source>
</evidence>
<feature type="domain" description="B box-type" evidence="2">
    <location>
        <begin position="1"/>
        <end position="37"/>
    </location>
</feature>
<dbReference type="PROSITE" id="PS50119">
    <property type="entry name" value="ZF_BBOX"/>
    <property type="match status" value="1"/>
</dbReference>
<evidence type="ECO:0000313" key="3">
    <source>
        <dbReference type="EMBL" id="EFA76864.1"/>
    </source>
</evidence>